<dbReference type="Proteomes" id="UP000814140">
    <property type="component" value="Unassembled WGS sequence"/>
</dbReference>
<protein>
    <submittedName>
        <fullName evidence="1">Uncharacterized protein</fullName>
    </submittedName>
</protein>
<name>A0ACB8TH42_9AGAM</name>
<gene>
    <name evidence="1" type="ORF">BV25DRAFT_1867550</name>
</gene>
<dbReference type="EMBL" id="MU277189">
    <property type="protein sequence ID" value="KAI0067753.1"/>
    <property type="molecule type" value="Genomic_DNA"/>
</dbReference>
<evidence type="ECO:0000313" key="1">
    <source>
        <dbReference type="EMBL" id="KAI0067753.1"/>
    </source>
</evidence>
<keyword evidence="2" id="KW-1185">Reference proteome</keyword>
<reference evidence="1" key="1">
    <citation type="submission" date="2021-03" db="EMBL/GenBank/DDBJ databases">
        <authorList>
            <consortium name="DOE Joint Genome Institute"/>
            <person name="Ahrendt S."/>
            <person name="Looney B.P."/>
            <person name="Miyauchi S."/>
            <person name="Morin E."/>
            <person name="Drula E."/>
            <person name="Courty P.E."/>
            <person name="Chicoki N."/>
            <person name="Fauchery L."/>
            <person name="Kohler A."/>
            <person name="Kuo A."/>
            <person name="Labutti K."/>
            <person name="Pangilinan J."/>
            <person name="Lipzen A."/>
            <person name="Riley R."/>
            <person name="Andreopoulos W."/>
            <person name="He G."/>
            <person name="Johnson J."/>
            <person name="Barry K.W."/>
            <person name="Grigoriev I.V."/>
            <person name="Nagy L."/>
            <person name="Hibbett D."/>
            <person name="Henrissat B."/>
            <person name="Matheny P.B."/>
            <person name="Labbe J."/>
            <person name="Martin F."/>
        </authorList>
    </citation>
    <scope>NUCLEOTIDE SEQUENCE</scope>
    <source>
        <strain evidence="1">HHB10654</strain>
    </source>
</reference>
<organism evidence="1 2">
    <name type="scientific">Artomyces pyxidatus</name>
    <dbReference type="NCBI Taxonomy" id="48021"/>
    <lineage>
        <taxon>Eukaryota</taxon>
        <taxon>Fungi</taxon>
        <taxon>Dikarya</taxon>
        <taxon>Basidiomycota</taxon>
        <taxon>Agaricomycotina</taxon>
        <taxon>Agaricomycetes</taxon>
        <taxon>Russulales</taxon>
        <taxon>Auriscalpiaceae</taxon>
        <taxon>Artomyces</taxon>
    </lineage>
</organism>
<accession>A0ACB8TH42</accession>
<sequence>MHDVVTTSPPKASNYFSSPDHTRPTTTSIKPTKPSVKSAWSSRDTNTMEDPTSDRRHQLNTSYSNQAVPQGLKYQTPGFINRNSPLDHNSSPDHSLSSESAVSAGGRWRLNSTGQLVNPEAENATWDLADEIVRLKISNGIDGGDELHGQMRTPPQSKKNSSAVVQLHDGSPLETSSDASLDSGSSPHPSDQHLVLPSHSRGSSTDTTSSSQISGSSHTLQSSALGLKVGNSAEPRDRPHSYSGGLSSADLRRLQNAGGSPLDADQPQQWSSGLMPDRQAQYDQTTYPSLSGYPRQQGPAEDLQVDYGMQQRQFQPLVDGSIPNASGFTRANGGANGIQYRSVPGRAFNPQMPNMMAANANVGYPAQPAHTAHLSLGNTQQLYDMMMPSHENPAVARVQQQHNVFRATHQHSASDPLHLREAAALLNGGLPPFAAPGMYPAPLAPPQAMGMYANQYYAPQDVYAPGGVSAQVMAAARLQQQYPGPYGVMPAQGLGGGVGTVSPNGSLVSVNIDPNGNGPSANNRKLGLYKTELCRSWEEKGACRYGPKCQFAHGEDEIRKVSRHPKYKTEICRTFWVSGSCPYGKRCCFIHTELPASGAPPGADGAPPPKVTETRGRSDSDSNEPSVSLLARISAKRNQDAVNAAHNGELPGSTNNYQPPATSRPPTGSLRVDTSSLDSAAVKQHHKSAYPSFAANGILYPSNEGSGNVSPGPVTAGPDLGRQRGDFVNYGQSKQTGKGSSSNGNARHSFNGSDVSINLSTPPTASGHSSPFAVATPDNTTARPNGHARSGSAGNWGNFSRSGHLAAPSPFHGPQSASPGNEGKLNTPWLSTESGSGSRFAEKAWA</sequence>
<reference evidence="1" key="2">
    <citation type="journal article" date="2022" name="New Phytol.">
        <title>Evolutionary transition to the ectomycorrhizal habit in the genomes of a hyperdiverse lineage of mushroom-forming fungi.</title>
        <authorList>
            <person name="Looney B."/>
            <person name="Miyauchi S."/>
            <person name="Morin E."/>
            <person name="Drula E."/>
            <person name="Courty P.E."/>
            <person name="Kohler A."/>
            <person name="Kuo A."/>
            <person name="LaButti K."/>
            <person name="Pangilinan J."/>
            <person name="Lipzen A."/>
            <person name="Riley R."/>
            <person name="Andreopoulos W."/>
            <person name="He G."/>
            <person name="Johnson J."/>
            <person name="Nolan M."/>
            <person name="Tritt A."/>
            <person name="Barry K.W."/>
            <person name="Grigoriev I.V."/>
            <person name="Nagy L.G."/>
            <person name="Hibbett D."/>
            <person name="Henrissat B."/>
            <person name="Matheny P.B."/>
            <person name="Labbe J."/>
            <person name="Martin F.M."/>
        </authorList>
    </citation>
    <scope>NUCLEOTIDE SEQUENCE</scope>
    <source>
        <strain evidence="1">HHB10654</strain>
    </source>
</reference>
<proteinExistence type="predicted"/>
<evidence type="ECO:0000313" key="2">
    <source>
        <dbReference type="Proteomes" id="UP000814140"/>
    </source>
</evidence>
<comment type="caution">
    <text evidence="1">The sequence shown here is derived from an EMBL/GenBank/DDBJ whole genome shotgun (WGS) entry which is preliminary data.</text>
</comment>